<evidence type="ECO:0000256" key="4">
    <source>
        <dbReference type="ARBA" id="ARBA00009506"/>
    </source>
</evidence>
<gene>
    <name evidence="20" type="ORF">Poli38472_009032</name>
</gene>
<dbReference type="GO" id="GO:0006281">
    <property type="term" value="P:DNA repair"/>
    <property type="evidence" value="ECO:0007669"/>
    <property type="project" value="UniProtKB-KW"/>
</dbReference>
<evidence type="ECO:0000256" key="13">
    <source>
        <dbReference type="ARBA" id="ARBA00023204"/>
    </source>
</evidence>
<comment type="similarity">
    <text evidence="4">Belongs to the RAD18 family.</text>
</comment>
<evidence type="ECO:0000256" key="12">
    <source>
        <dbReference type="ARBA" id="ARBA00023125"/>
    </source>
</evidence>
<protein>
    <recommendedName>
        <fullName evidence="5">RING-type E3 ubiquitin transferase</fullName>
        <ecNumber evidence="5">2.3.2.27</ecNumber>
    </recommendedName>
    <alternativeName>
        <fullName evidence="15 16">RING-type E3 ubiquitin transferase RAD18</fullName>
    </alternativeName>
</protein>
<keyword evidence="13" id="KW-0234">DNA repair</keyword>
<dbReference type="GO" id="GO:0061630">
    <property type="term" value="F:ubiquitin protein ligase activity"/>
    <property type="evidence" value="ECO:0007669"/>
    <property type="project" value="UniProtKB-EC"/>
</dbReference>
<evidence type="ECO:0000313" key="20">
    <source>
        <dbReference type="EMBL" id="TMW64865.1"/>
    </source>
</evidence>
<dbReference type="GO" id="GO:0005634">
    <property type="term" value="C:nucleus"/>
    <property type="evidence" value="ECO:0007669"/>
    <property type="project" value="UniProtKB-SubCell"/>
</dbReference>
<dbReference type="GO" id="GO:0003697">
    <property type="term" value="F:single-stranded DNA binding"/>
    <property type="evidence" value="ECO:0007669"/>
    <property type="project" value="InterPro"/>
</dbReference>
<sequence>MDNMDDMDEWLWPEAYGELRQLESTLRCLICGDFFHGPVLLPCSHTFCSECVRRFLQSRGAHGCCPECKQPCAPRDLVPNRSVEKVVTLFKQVKPKVLPVLSNTKQAAVTSTTQDTTQSRRKQGGASSKPPDRMPLLSYNMMKEKEIKKLLESIDIRVPIKNRDDIIQIHKEYVLLANAQADSSNPKSAAQVRDEVMRNYRARQQEKKQSSRKSTEAGGLSDQMKANFEKLKQQVAARKAKQASGGDGGDEDDATKEDQEEDAEDHDEEVEGVWRHVKALKTNTEFYIHSTTHEIRLEKPAEFEELQRRAIAEASSTSVDEIDLTGPSTEDVKTVDNEAIAAATASDDDDFEVLSPSKSIPAFHISPATPLSTTKTPHRRAAPTPTSSGKKPRLGNSFFSPGSGASTPIQESSAQHAQTFTASASASAEEDMVVMMPSASPSSTQ</sequence>
<comment type="pathway">
    <text evidence="3">Protein modification; protein ubiquitination.</text>
</comment>
<evidence type="ECO:0000256" key="6">
    <source>
        <dbReference type="ARBA" id="ARBA00022679"/>
    </source>
</evidence>
<keyword evidence="12" id="KW-0238">DNA-binding</keyword>
<evidence type="ECO:0000256" key="5">
    <source>
        <dbReference type="ARBA" id="ARBA00012483"/>
    </source>
</evidence>
<dbReference type="AlphaFoldDB" id="A0A8K1CLJ1"/>
<dbReference type="GO" id="GO:0097505">
    <property type="term" value="C:Rad6-Rad18 complex"/>
    <property type="evidence" value="ECO:0007669"/>
    <property type="project" value="TreeGrafter"/>
</dbReference>
<dbReference type="GO" id="GO:0006513">
    <property type="term" value="P:protein monoubiquitination"/>
    <property type="evidence" value="ECO:0007669"/>
    <property type="project" value="InterPro"/>
</dbReference>
<keyword evidence="11" id="KW-0862">Zinc</keyword>
<evidence type="ECO:0000256" key="16">
    <source>
        <dbReference type="ARBA" id="ARBA00082369"/>
    </source>
</evidence>
<evidence type="ECO:0000256" key="10">
    <source>
        <dbReference type="ARBA" id="ARBA00022786"/>
    </source>
</evidence>
<dbReference type="InterPro" id="IPR001841">
    <property type="entry name" value="Znf_RING"/>
</dbReference>
<comment type="caution">
    <text evidence="20">The sequence shown here is derived from an EMBL/GenBank/DDBJ whole genome shotgun (WGS) entry which is preliminary data.</text>
</comment>
<keyword evidence="10" id="KW-0833">Ubl conjugation pathway</keyword>
<dbReference type="GO" id="GO:0006301">
    <property type="term" value="P:DNA damage tolerance"/>
    <property type="evidence" value="ECO:0007669"/>
    <property type="project" value="InterPro"/>
</dbReference>
<keyword evidence="8" id="KW-0227">DNA damage</keyword>
<dbReference type="SMART" id="SM00504">
    <property type="entry name" value="Ubox"/>
    <property type="match status" value="1"/>
</dbReference>
<dbReference type="InterPro" id="IPR017907">
    <property type="entry name" value="Znf_RING_CS"/>
</dbReference>
<feature type="domain" description="RING-type" evidence="19">
    <location>
        <begin position="28"/>
        <end position="69"/>
    </location>
</feature>
<evidence type="ECO:0000256" key="14">
    <source>
        <dbReference type="ARBA" id="ARBA00023242"/>
    </source>
</evidence>
<evidence type="ECO:0000256" key="1">
    <source>
        <dbReference type="ARBA" id="ARBA00000900"/>
    </source>
</evidence>
<dbReference type="InterPro" id="IPR003613">
    <property type="entry name" value="Ubox_domain"/>
</dbReference>
<name>A0A8K1CLJ1_PYTOL</name>
<dbReference type="SUPFAM" id="SSF57850">
    <property type="entry name" value="RING/U-box"/>
    <property type="match status" value="1"/>
</dbReference>
<dbReference type="FunFam" id="3.30.40.10:FF:000172">
    <property type="entry name" value="E3 ubiquitin-protein ligase RAD18"/>
    <property type="match status" value="1"/>
</dbReference>
<evidence type="ECO:0000256" key="9">
    <source>
        <dbReference type="ARBA" id="ARBA00022771"/>
    </source>
</evidence>
<dbReference type="Gene3D" id="3.30.40.10">
    <property type="entry name" value="Zinc/RING finger domain, C3HC4 (zinc finger)"/>
    <property type="match status" value="1"/>
</dbReference>
<accession>A0A8K1CLJ1</accession>
<feature type="region of interest" description="Disordered" evidence="18">
    <location>
        <begin position="201"/>
        <end position="271"/>
    </location>
</feature>
<feature type="compositionally biased region" description="Acidic residues" evidence="18">
    <location>
        <begin position="248"/>
        <end position="271"/>
    </location>
</feature>
<dbReference type="OrthoDB" id="206574at2759"/>
<feature type="region of interest" description="Disordered" evidence="18">
    <location>
        <begin position="105"/>
        <end position="136"/>
    </location>
</feature>
<dbReference type="Proteomes" id="UP000794436">
    <property type="component" value="Unassembled WGS sequence"/>
</dbReference>
<evidence type="ECO:0000256" key="7">
    <source>
        <dbReference type="ARBA" id="ARBA00022723"/>
    </source>
</evidence>
<evidence type="ECO:0000256" key="3">
    <source>
        <dbReference type="ARBA" id="ARBA00004906"/>
    </source>
</evidence>
<dbReference type="InterPro" id="IPR039577">
    <property type="entry name" value="Rad18"/>
</dbReference>
<evidence type="ECO:0000256" key="2">
    <source>
        <dbReference type="ARBA" id="ARBA00004123"/>
    </source>
</evidence>
<evidence type="ECO:0000256" key="11">
    <source>
        <dbReference type="ARBA" id="ARBA00022833"/>
    </source>
</evidence>
<feature type="compositionally biased region" description="Low complexity" evidence="18">
    <location>
        <begin position="412"/>
        <end position="445"/>
    </location>
</feature>
<evidence type="ECO:0000313" key="21">
    <source>
        <dbReference type="Proteomes" id="UP000794436"/>
    </source>
</evidence>
<dbReference type="PROSITE" id="PS00518">
    <property type="entry name" value="ZF_RING_1"/>
    <property type="match status" value="1"/>
</dbReference>
<reference evidence="20" key="1">
    <citation type="submission" date="2019-03" db="EMBL/GenBank/DDBJ databases">
        <title>Long read genome sequence of the mycoparasitic Pythium oligandrum ATCC 38472 isolated from sugarbeet rhizosphere.</title>
        <authorList>
            <person name="Gaulin E."/>
        </authorList>
    </citation>
    <scope>NUCLEOTIDE SEQUENCE</scope>
    <source>
        <strain evidence="20">ATCC 38472_TT</strain>
    </source>
</reference>
<feature type="region of interest" description="Disordered" evidence="18">
    <location>
        <begin position="362"/>
        <end position="445"/>
    </location>
</feature>
<keyword evidence="7" id="KW-0479">Metal-binding</keyword>
<proteinExistence type="inferred from homology"/>
<evidence type="ECO:0000256" key="8">
    <source>
        <dbReference type="ARBA" id="ARBA00022763"/>
    </source>
</evidence>
<evidence type="ECO:0000256" key="18">
    <source>
        <dbReference type="SAM" id="MobiDB-lite"/>
    </source>
</evidence>
<organism evidence="20 21">
    <name type="scientific">Pythium oligandrum</name>
    <name type="common">Mycoparasitic fungus</name>
    <dbReference type="NCBI Taxonomy" id="41045"/>
    <lineage>
        <taxon>Eukaryota</taxon>
        <taxon>Sar</taxon>
        <taxon>Stramenopiles</taxon>
        <taxon>Oomycota</taxon>
        <taxon>Peronosporomycetes</taxon>
        <taxon>Pythiales</taxon>
        <taxon>Pythiaceae</taxon>
        <taxon>Pythium</taxon>
    </lineage>
</organism>
<dbReference type="SMART" id="SM00184">
    <property type="entry name" value="RING"/>
    <property type="match status" value="1"/>
</dbReference>
<feature type="compositionally biased region" description="Polar residues" evidence="18">
    <location>
        <begin position="397"/>
        <end position="411"/>
    </location>
</feature>
<dbReference type="EC" id="2.3.2.27" evidence="5"/>
<keyword evidence="6" id="KW-0808">Transferase</keyword>
<comment type="subcellular location">
    <subcellularLocation>
        <location evidence="2">Nucleus</location>
    </subcellularLocation>
</comment>
<dbReference type="GO" id="GO:0008270">
    <property type="term" value="F:zinc ion binding"/>
    <property type="evidence" value="ECO:0007669"/>
    <property type="project" value="UniProtKB-KW"/>
</dbReference>
<keyword evidence="9 17" id="KW-0863">Zinc-finger</keyword>
<dbReference type="PROSITE" id="PS50089">
    <property type="entry name" value="ZF_RING_2"/>
    <property type="match status" value="1"/>
</dbReference>
<dbReference type="InterPro" id="IPR013083">
    <property type="entry name" value="Znf_RING/FYVE/PHD"/>
</dbReference>
<dbReference type="EMBL" id="SPLM01000038">
    <property type="protein sequence ID" value="TMW64865.1"/>
    <property type="molecule type" value="Genomic_DNA"/>
</dbReference>
<dbReference type="PANTHER" id="PTHR14134">
    <property type="entry name" value="E3 UBIQUITIN-PROTEIN LIGASE RAD18"/>
    <property type="match status" value="1"/>
</dbReference>
<keyword evidence="21" id="KW-1185">Reference proteome</keyword>
<comment type="catalytic activity">
    <reaction evidence="1">
        <text>S-ubiquitinyl-[E2 ubiquitin-conjugating enzyme]-L-cysteine + [acceptor protein]-L-lysine = [E2 ubiquitin-conjugating enzyme]-L-cysteine + N(6)-ubiquitinyl-[acceptor protein]-L-lysine.</text>
        <dbReference type="EC" id="2.3.2.27"/>
    </reaction>
</comment>
<feature type="compositionally biased region" description="Basic and acidic residues" evidence="18">
    <location>
        <begin position="201"/>
        <end position="215"/>
    </location>
</feature>
<keyword evidence="14" id="KW-0539">Nucleus</keyword>
<dbReference type="PANTHER" id="PTHR14134:SF2">
    <property type="entry name" value="E3 UBIQUITIN-PROTEIN LIGASE RAD18"/>
    <property type="match status" value="1"/>
</dbReference>
<evidence type="ECO:0000256" key="15">
    <source>
        <dbReference type="ARBA" id="ARBA00031783"/>
    </source>
</evidence>
<dbReference type="Pfam" id="PF13923">
    <property type="entry name" value="zf-C3HC4_2"/>
    <property type="match status" value="1"/>
</dbReference>
<evidence type="ECO:0000256" key="17">
    <source>
        <dbReference type="PROSITE-ProRule" id="PRU00175"/>
    </source>
</evidence>
<evidence type="ECO:0000259" key="19">
    <source>
        <dbReference type="PROSITE" id="PS50089"/>
    </source>
</evidence>